<dbReference type="EMBL" id="CM007899">
    <property type="protein sequence ID" value="OTG12181.1"/>
    <property type="molecule type" value="Genomic_DNA"/>
</dbReference>
<dbReference type="InterPro" id="IPR011009">
    <property type="entry name" value="Kinase-like_dom_sf"/>
</dbReference>
<keyword evidence="3" id="KW-1185">Reference proteome</keyword>
<reference evidence="1" key="3">
    <citation type="submission" date="2020-06" db="EMBL/GenBank/DDBJ databases">
        <title>Helianthus annuus Genome sequencing and assembly Release 2.</title>
        <authorList>
            <person name="Gouzy J."/>
            <person name="Langlade N."/>
            <person name="Munos S."/>
        </authorList>
    </citation>
    <scope>NUCLEOTIDE SEQUENCE</scope>
    <source>
        <tissue evidence="1">Leaves</tissue>
    </source>
</reference>
<reference evidence="2" key="2">
    <citation type="submission" date="2017-02" db="EMBL/GenBank/DDBJ databases">
        <title>Sunflower complete genome.</title>
        <authorList>
            <person name="Langlade N."/>
            <person name="Munos S."/>
        </authorList>
    </citation>
    <scope>NUCLEOTIDE SEQUENCE [LARGE SCALE GENOMIC DNA]</scope>
    <source>
        <tissue evidence="2">Leaves</tissue>
    </source>
</reference>
<dbReference type="AlphaFoldDB" id="A0A251TQ90"/>
<gene>
    <name evidence="2" type="ORF">HannXRQ_Chr10g0306881</name>
    <name evidence="1" type="ORF">HanXRQr2_Chr10g0451821</name>
</gene>
<name>A0A251TQ90_HELAN</name>
<protein>
    <recommendedName>
        <fullName evidence="4">Protein kinase domain-containing protein</fullName>
    </recommendedName>
</protein>
<evidence type="ECO:0000313" key="3">
    <source>
        <dbReference type="Proteomes" id="UP000215914"/>
    </source>
</evidence>
<evidence type="ECO:0000313" key="2">
    <source>
        <dbReference type="EMBL" id="OTG12181.1"/>
    </source>
</evidence>
<accession>A0A251TQ90</accession>
<dbReference type="Proteomes" id="UP000215914">
    <property type="component" value="Chromosome 10"/>
</dbReference>
<dbReference type="EMBL" id="MNCJ02000325">
    <property type="protein sequence ID" value="KAF5787357.1"/>
    <property type="molecule type" value="Genomic_DNA"/>
</dbReference>
<proteinExistence type="predicted"/>
<sequence length="173" mass="20008">MKLITLKFLKFKSHFFHYCNWVNTRSEEHSVKAISAKLSTLKTSKPDTRLPSRSSKKPGSRTLISQISFHLGIKREIAILKILKHPNVVRLHETLLRLQEFLKWLTKKGQTRASEWVSLFLRYNKERKLPTSMNVPCRMPSLTKYISFKGGKTCRLIGLGNGSNMFGLTRVTF</sequence>
<reference evidence="1 3" key="1">
    <citation type="journal article" date="2017" name="Nature">
        <title>The sunflower genome provides insights into oil metabolism, flowering and Asterid evolution.</title>
        <authorList>
            <person name="Badouin H."/>
            <person name="Gouzy J."/>
            <person name="Grassa C.J."/>
            <person name="Murat F."/>
            <person name="Staton S.E."/>
            <person name="Cottret L."/>
            <person name="Lelandais-Briere C."/>
            <person name="Owens G.L."/>
            <person name="Carrere S."/>
            <person name="Mayjonade B."/>
            <person name="Legrand L."/>
            <person name="Gill N."/>
            <person name="Kane N.C."/>
            <person name="Bowers J.E."/>
            <person name="Hubner S."/>
            <person name="Bellec A."/>
            <person name="Berard A."/>
            <person name="Berges H."/>
            <person name="Blanchet N."/>
            <person name="Boniface M.C."/>
            <person name="Brunel D."/>
            <person name="Catrice O."/>
            <person name="Chaidir N."/>
            <person name="Claudel C."/>
            <person name="Donnadieu C."/>
            <person name="Faraut T."/>
            <person name="Fievet G."/>
            <person name="Helmstetter N."/>
            <person name="King M."/>
            <person name="Knapp S.J."/>
            <person name="Lai Z."/>
            <person name="Le Paslier M.C."/>
            <person name="Lippi Y."/>
            <person name="Lorenzon L."/>
            <person name="Mandel J.R."/>
            <person name="Marage G."/>
            <person name="Marchand G."/>
            <person name="Marquand E."/>
            <person name="Bret-Mestries E."/>
            <person name="Morien E."/>
            <person name="Nambeesan S."/>
            <person name="Nguyen T."/>
            <person name="Pegot-Espagnet P."/>
            <person name="Pouilly N."/>
            <person name="Raftis F."/>
            <person name="Sallet E."/>
            <person name="Schiex T."/>
            <person name="Thomas J."/>
            <person name="Vandecasteele C."/>
            <person name="Vares D."/>
            <person name="Vear F."/>
            <person name="Vautrin S."/>
            <person name="Crespi M."/>
            <person name="Mangin B."/>
            <person name="Burke J.M."/>
            <person name="Salse J."/>
            <person name="Munos S."/>
            <person name="Vincourt P."/>
            <person name="Rieseberg L.H."/>
            <person name="Langlade N.B."/>
        </authorList>
    </citation>
    <scope>NUCLEOTIDE SEQUENCE [LARGE SCALE GENOMIC DNA]</scope>
    <source>
        <strain evidence="3">cv. SF193</strain>
        <tissue evidence="1">Leaves</tissue>
    </source>
</reference>
<dbReference type="Gene3D" id="3.30.200.20">
    <property type="entry name" value="Phosphorylase Kinase, domain 1"/>
    <property type="match status" value="1"/>
</dbReference>
<dbReference type="Gramene" id="mRNA:HanXRQr2_Chr10g0451821">
    <property type="protein sequence ID" value="mRNA:HanXRQr2_Chr10g0451821"/>
    <property type="gene ID" value="HanXRQr2_Chr10g0451821"/>
</dbReference>
<organism evidence="2 3">
    <name type="scientific">Helianthus annuus</name>
    <name type="common">Common sunflower</name>
    <dbReference type="NCBI Taxonomy" id="4232"/>
    <lineage>
        <taxon>Eukaryota</taxon>
        <taxon>Viridiplantae</taxon>
        <taxon>Streptophyta</taxon>
        <taxon>Embryophyta</taxon>
        <taxon>Tracheophyta</taxon>
        <taxon>Spermatophyta</taxon>
        <taxon>Magnoliopsida</taxon>
        <taxon>eudicotyledons</taxon>
        <taxon>Gunneridae</taxon>
        <taxon>Pentapetalae</taxon>
        <taxon>asterids</taxon>
        <taxon>campanulids</taxon>
        <taxon>Asterales</taxon>
        <taxon>Asteraceae</taxon>
        <taxon>Asteroideae</taxon>
        <taxon>Heliantheae alliance</taxon>
        <taxon>Heliantheae</taxon>
        <taxon>Helianthus</taxon>
    </lineage>
</organism>
<evidence type="ECO:0008006" key="4">
    <source>
        <dbReference type="Google" id="ProtNLM"/>
    </source>
</evidence>
<dbReference type="SUPFAM" id="SSF56112">
    <property type="entry name" value="Protein kinase-like (PK-like)"/>
    <property type="match status" value="1"/>
</dbReference>
<dbReference type="InParanoid" id="A0A251TQ90"/>
<evidence type="ECO:0000313" key="1">
    <source>
        <dbReference type="EMBL" id="KAF5787357.1"/>
    </source>
</evidence>